<dbReference type="AlphaFoldDB" id="A0A834P6M2"/>
<protein>
    <recommendedName>
        <fullName evidence="3">HIT-type domain-containing protein</fullName>
    </recommendedName>
</protein>
<feature type="region of interest" description="Disordered" evidence="2">
    <location>
        <begin position="339"/>
        <end position="368"/>
    </location>
</feature>
<evidence type="ECO:0000256" key="1">
    <source>
        <dbReference type="PROSITE-ProRule" id="PRU00453"/>
    </source>
</evidence>
<evidence type="ECO:0000313" key="5">
    <source>
        <dbReference type="Proteomes" id="UP000600918"/>
    </source>
</evidence>
<dbReference type="SUPFAM" id="SSF144232">
    <property type="entry name" value="HIT/MYND zinc finger-like"/>
    <property type="match status" value="1"/>
</dbReference>
<dbReference type="CDD" id="cd23024">
    <property type="entry name" value="zf-HIT_ZNHIT2-3"/>
    <property type="match status" value="1"/>
</dbReference>
<proteinExistence type="predicted"/>
<keyword evidence="5" id="KW-1185">Reference proteome</keyword>
<feature type="compositionally biased region" description="Acidic residues" evidence="2">
    <location>
        <begin position="97"/>
        <end position="110"/>
    </location>
</feature>
<organism evidence="4 5">
    <name type="scientific">Vespula pensylvanica</name>
    <name type="common">Western yellow jacket</name>
    <name type="synonym">Wasp</name>
    <dbReference type="NCBI Taxonomy" id="30213"/>
    <lineage>
        <taxon>Eukaryota</taxon>
        <taxon>Metazoa</taxon>
        <taxon>Ecdysozoa</taxon>
        <taxon>Arthropoda</taxon>
        <taxon>Hexapoda</taxon>
        <taxon>Insecta</taxon>
        <taxon>Pterygota</taxon>
        <taxon>Neoptera</taxon>
        <taxon>Endopterygota</taxon>
        <taxon>Hymenoptera</taxon>
        <taxon>Apocrita</taxon>
        <taxon>Aculeata</taxon>
        <taxon>Vespoidea</taxon>
        <taxon>Vespidae</taxon>
        <taxon>Vespinae</taxon>
        <taxon>Vespula</taxon>
    </lineage>
</organism>
<dbReference type="Gene3D" id="3.30.60.190">
    <property type="match status" value="1"/>
</dbReference>
<dbReference type="PANTHER" id="PTHR15555:SF0">
    <property type="entry name" value="ZINC FINGER HIT DOMAIN-CONTAINING PROTEIN 2"/>
    <property type="match status" value="1"/>
</dbReference>
<evidence type="ECO:0000313" key="4">
    <source>
        <dbReference type="EMBL" id="KAF7429948.1"/>
    </source>
</evidence>
<accession>A0A834P6M2</accession>
<reference evidence="4" key="1">
    <citation type="journal article" date="2020" name="G3 (Bethesda)">
        <title>High-Quality Assemblies for Three Invasive Social Wasps from the &lt;i&gt;Vespula&lt;/i&gt; Genus.</title>
        <authorList>
            <person name="Harrop T.W.R."/>
            <person name="Guhlin J."/>
            <person name="McLaughlin G.M."/>
            <person name="Permina E."/>
            <person name="Stockwell P."/>
            <person name="Gilligan J."/>
            <person name="Le Lec M.F."/>
            <person name="Gruber M.A.M."/>
            <person name="Quinn O."/>
            <person name="Lovegrove M."/>
            <person name="Duncan E.J."/>
            <person name="Remnant E.J."/>
            <person name="Van Eeckhoven J."/>
            <person name="Graham B."/>
            <person name="Knapp R.A."/>
            <person name="Langford K.W."/>
            <person name="Kronenberg Z."/>
            <person name="Press M.O."/>
            <person name="Eacker S.M."/>
            <person name="Wilson-Rankin E.E."/>
            <person name="Purcell J."/>
            <person name="Lester P.J."/>
            <person name="Dearden P.K."/>
        </authorList>
    </citation>
    <scope>NUCLEOTIDE SEQUENCE</scope>
    <source>
        <strain evidence="4">Volc-1</strain>
    </source>
</reference>
<feature type="region of interest" description="Disordered" evidence="2">
    <location>
        <begin position="88"/>
        <end position="111"/>
    </location>
</feature>
<evidence type="ECO:0000259" key="3">
    <source>
        <dbReference type="PROSITE" id="PS51083"/>
    </source>
</evidence>
<dbReference type="Pfam" id="PF04438">
    <property type="entry name" value="zf-HIT"/>
    <property type="match status" value="1"/>
</dbReference>
<gene>
    <name evidence="4" type="ORF">H0235_006346</name>
</gene>
<keyword evidence="1" id="KW-0479">Metal-binding</keyword>
<evidence type="ECO:0000256" key="2">
    <source>
        <dbReference type="SAM" id="MobiDB-lite"/>
    </source>
</evidence>
<comment type="caution">
    <text evidence="4">The sequence shown here is derived from an EMBL/GenBank/DDBJ whole genome shotgun (WGS) entry which is preliminary data.</text>
</comment>
<dbReference type="GO" id="GO:0008270">
    <property type="term" value="F:zinc ion binding"/>
    <property type="evidence" value="ECO:0007669"/>
    <property type="project" value="UniProtKB-UniRule"/>
</dbReference>
<keyword evidence="1" id="KW-0863">Zinc-finger</keyword>
<name>A0A834P6M2_VESPE</name>
<dbReference type="PANTHER" id="PTHR15555">
    <property type="entry name" value="ZINC FINGER HIT DOMAIN CONTAINING PROTEIN 2 PROTEIN FON -RELATED"/>
    <property type="match status" value="1"/>
</dbReference>
<dbReference type="PROSITE" id="PS51083">
    <property type="entry name" value="ZF_HIT"/>
    <property type="match status" value="1"/>
</dbReference>
<dbReference type="InterPro" id="IPR007529">
    <property type="entry name" value="Znf_HIT"/>
</dbReference>
<dbReference type="InterPro" id="IPR039646">
    <property type="entry name" value="ZNHIT2"/>
</dbReference>
<feature type="domain" description="HIT-type" evidence="3">
    <location>
        <begin position="13"/>
        <end position="54"/>
    </location>
</feature>
<sequence>MNYLGASDNTQYCKLCNKNSKIYTCPRCEIGYCSLNCYKSEKHLDCTESFYKQCVEDELKSSQYDPETKQKMLSILKKMHEESLESDIFADNGDKELDSDEELDSDDETNLPDLEERIKNINLDNPDEIWAVLSNDEKQQFNALVKSGEVSKLLPSWIPWWVTYKKPLIESLEMVEETKQNNKHEVKYPVIINVQPFNQEKVVSSEILSCTIVNVIYAYTYIALYYNGDYLNFAEEASNVFLSICDSMRINKIFDNELPALQSVIQNVMQIEYLPKDQQTLTNFVEAGIFIIRNPEKVKDTLHTCAALSELWRLLSTVLEEIKVNKHKTTEKQFSTKFTRHKETKNSNKFSHLRMSRKNTSGDECSSSEDEISKEALKEATDINFLKPTLFATQKTTKNSEESKEKFNSTNVKSLRKNVQEEDDFCNLGVSTTFKAYVAKKLDALLERTVQLDSKTNLKNNIINKNKDELNKNYGIKLLNSSINVLTDEDVVTELKDHKKRKKTVDEVTDISQFQEAAVNPEWILSKVETKFWTERHKGSVFKYKKLKDGTLVEQN</sequence>
<keyword evidence="1" id="KW-0862">Zinc</keyword>
<dbReference type="Proteomes" id="UP000600918">
    <property type="component" value="Unassembled WGS sequence"/>
</dbReference>
<dbReference type="EMBL" id="JACSDY010000004">
    <property type="protein sequence ID" value="KAF7429948.1"/>
    <property type="molecule type" value="Genomic_DNA"/>
</dbReference>